<dbReference type="InterPro" id="IPR029044">
    <property type="entry name" value="Nucleotide-diphossugar_trans"/>
</dbReference>
<dbReference type="GO" id="GO:0044010">
    <property type="term" value="P:single-species biofilm formation"/>
    <property type="evidence" value="ECO:0007669"/>
    <property type="project" value="TreeGrafter"/>
</dbReference>
<name>H0EBZ9_9ACTN</name>
<feature type="domain" description="Glycosyltransferase 2-like" evidence="1">
    <location>
        <begin position="2"/>
        <end position="157"/>
    </location>
</feature>
<dbReference type="Proteomes" id="UP000005143">
    <property type="component" value="Unassembled WGS sequence"/>
</dbReference>
<accession>H0EBZ9</accession>
<dbReference type="Pfam" id="PF00535">
    <property type="entry name" value="Glycos_transf_2"/>
    <property type="match status" value="1"/>
</dbReference>
<dbReference type="CDD" id="cd00761">
    <property type="entry name" value="Glyco_tranf_GTA_type"/>
    <property type="match status" value="1"/>
</dbReference>
<sequence length="300" mass="33252">MIVPVKDGAAFLPELLAALTRQPPHELLIVDSGSRDGSVALARDAGARVLEIAPEAFRHGPTRNWAAERTSGEILCFLTQDATPVAGWLAAILDAFAGDPRLGALFGPHLPRPDSSPMVARELEQFFAGFAPDGETTVHGPDDPPFLSNVNAAYRRACWEQVRFREISYAEDQAFGRDLLETDWRKAYVPAAAVLHAHDYGPIDVARRTFDEYRGLRAATGHVEPFRPKAALGATLRLTRGDRAWMRQRDWTAGRRGWWTLRALLHHGTRRVFAALGSRAERLPAPVRRALSLERRGDRG</sequence>
<keyword evidence="3" id="KW-1185">Reference proteome</keyword>
<dbReference type="RefSeq" id="WP_007579437.1">
    <property type="nucleotide sequence ID" value="NZ_AGUD01000326.1"/>
</dbReference>
<evidence type="ECO:0000313" key="2">
    <source>
        <dbReference type="EMBL" id="EHN08782.1"/>
    </source>
</evidence>
<evidence type="ECO:0000259" key="1">
    <source>
        <dbReference type="Pfam" id="PF00535"/>
    </source>
</evidence>
<proteinExistence type="predicted"/>
<dbReference type="EMBL" id="AGUD01000326">
    <property type="protein sequence ID" value="EHN08782.1"/>
    <property type="molecule type" value="Genomic_DNA"/>
</dbReference>
<keyword evidence="2" id="KW-0808">Transferase</keyword>
<organism evidence="2 3">
    <name type="scientific">Patulibacter medicamentivorans</name>
    <dbReference type="NCBI Taxonomy" id="1097667"/>
    <lineage>
        <taxon>Bacteria</taxon>
        <taxon>Bacillati</taxon>
        <taxon>Actinomycetota</taxon>
        <taxon>Thermoleophilia</taxon>
        <taxon>Solirubrobacterales</taxon>
        <taxon>Patulibacteraceae</taxon>
        <taxon>Patulibacter</taxon>
    </lineage>
</organism>
<dbReference type="InterPro" id="IPR001173">
    <property type="entry name" value="Glyco_trans_2-like"/>
</dbReference>
<dbReference type="PANTHER" id="PTHR43685">
    <property type="entry name" value="GLYCOSYLTRANSFERASE"/>
    <property type="match status" value="1"/>
</dbReference>
<reference evidence="2 3" key="1">
    <citation type="journal article" date="2013" name="Biodegradation">
        <title>Quantitative proteomic analysis of ibuprofen-degrading Patulibacter sp. strain I11.</title>
        <authorList>
            <person name="Almeida B."/>
            <person name="Kjeldal H."/>
            <person name="Lolas I."/>
            <person name="Knudsen A.D."/>
            <person name="Carvalho G."/>
            <person name="Nielsen K.L."/>
            <person name="Barreto Crespo M.T."/>
            <person name="Stensballe A."/>
            <person name="Nielsen J.L."/>
        </authorList>
    </citation>
    <scope>NUCLEOTIDE SEQUENCE [LARGE SCALE GENOMIC DNA]</scope>
    <source>
        <strain evidence="2 3">I11</strain>
    </source>
</reference>
<protein>
    <submittedName>
        <fullName evidence="2">Glycosyl transferase family 2</fullName>
    </submittedName>
</protein>
<dbReference type="Gene3D" id="3.90.550.10">
    <property type="entry name" value="Spore Coat Polysaccharide Biosynthesis Protein SpsA, Chain A"/>
    <property type="match status" value="1"/>
</dbReference>
<dbReference type="PANTHER" id="PTHR43685:SF13">
    <property type="entry name" value="O ANTIGEN BIOSYNTHESIS RHAMNOSYLTRANSFERASE RFBN"/>
    <property type="match status" value="1"/>
</dbReference>
<evidence type="ECO:0000313" key="3">
    <source>
        <dbReference type="Proteomes" id="UP000005143"/>
    </source>
</evidence>
<dbReference type="GO" id="GO:0016740">
    <property type="term" value="F:transferase activity"/>
    <property type="evidence" value="ECO:0007669"/>
    <property type="project" value="UniProtKB-KW"/>
</dbReference>
<gene>
    <name evidence="2" type="ORF">PAI11_43840</name>
</gene>
<dbReference type="AlphaFoldDB" id="H0EBZ9"/>
<comment type="caution">
    <text evidence="2">The sequence shown here is derived from an EMBL/GenBank/DDBJ whole genome shotgun (WGS) entry which is preliminary data.</text>
</comment>
<dbReference type="SUPFAM" id="SSF53448">
    <property type="entry name" value="Nucleotide-diphospho-sugar transferases"/>
    <property type="match status" value="1"/>
</dbReference>
<dbReference type="InterPro" id="IPR050834">
    <property type="entry name" value="Glycosyltransf_2"/>
</dbReference>